<organism evidence="12 13">
    <name type="scientific">Ficus carica</name>
    <name type="common">Common fig</name>
    <dbReference type="NCBI Taxonomy" id="3494"/>
    <lineage>
        <taxon>Eukaryota</taxon>
        <taxon>Viridiplantae</taxon>
        <taxon>Streptophyta</taxon>
        <taxon>Embryophyta</taxon>
        <taxon>Tracheophyta</taxon>
        <taxon>Spermatophyta</taxon>
        <taxon>Magnoliopsida</taxon>
        <taxon>eudicotyledons</taxon>
        <taxon>Gunneridae</taxon>
        <taxon>Pentapetalae</taxon>
        <taxon>rosids</taxon>
        <taxon>fabids</taxon>
        <taxon>Rosales</taxon>
        <taxon>Moraceae</taxon>
        <taxon>Ficeae</taxon>
        <taxon>Ficus</taxon>
    </lineage>
</organism>
<keyword evidence="4 10" id="KW-0812">Transmembrane</keyword>
<dbReference type="Gene3D" id="1.20.1530.20">
    <property type="match status" value="1"/>
</dbReference>
<dbReference type="GO" id="GO:0006813">
    <property type="term" value="P:potassium ion transport"/>
    <property type="evidence" value="ECO:0007669"/>
    <property type="project" value="UniProtKB-KW"/>
</dbReference>
<evidence type="ECO:0000313" key="13">
    <source>
        <dbReference type="Proteomes" id="UP001187192"/>
    </source>
</evidence>
<reference evidence="12" key="1">
    <citation type="submission" date="2023-07" db="EMBL/GenBank/DDBJ databases">
        <title>draft genome sequence of fig (Ficus carica).</title>
        <authorList>
            <person name="Takahashi T."/>
            <person name="Nishimura K."/>
        </authorList>
    </citation>
    <scope>NUCLEOTIDE SEQUENCE</scope>
</reference>
<comment type="caution">
    <text evidence="12">The sequence shown here is derived from an EMBL/GenBank/DDBJ whole genome shotgun (WGS) entry which is preliminary data.</text>
</comment>
<dbReference type="EMBL" id="BTGU01000001">
    <property type="protein sequence ID" value="GMN23531.1"/>
    <property type="molecule type" value="Genomic_DNA"/>
</dbReference>
<proteinExistence type="inferred from homology"/>
<protein>
    <recommendedName>
        <fullName evidence="11">Cation/H+ exchanger transmembrane domain-containing protein</fullName>
    </recommendedName>
</protein>
<gene>
    <name evidence="12" type="ORF">TIFTF001_000160</name>
</gene>
<dbReference type="InterPro" id="IPR006153">
    <property type="entry name" value="Cation/H_exchanger_TM"/>
</dbReference>
<evidence type="ECO:0000259" key="11">
    <source>
        <dbReference type="Pfam" id="PF00999"/>
    </source>
</evidence>
<dbReference type="InterPro" id="IPR038770">
    <property type="entry name" value="Na+/solute_symporter_sf"/>
</dbReference>
<keyword evidence="13" id="KW-1185">Reference proteome</keyword>
<evidence type="ECO:0000256" key="10">
    <source>
        <dbReference type="SAM" id="Phobius"/>
    </source>
</evidence>
<dbReference type="InterPro" id="IPR050794">
    <property type="entry name" value="CPA2_transporter"/>
</dbReference>
<evidence type="ECO:0000256" key="6">
    <source>
        <dbReference type="ARBA" id="ARBA00022989"/>
    </source>
</evidence>
<evidence type="ECO:0000256" key="5">
    <source>
        <dbReference type="ARBA" id="ARBA00022958"/>
    </source>
</evidence>
<dbReference type="GO" id="GO:0006885">
    <property type="term" value="P:regulation of pH"/>
    <property type="evidence" value="ECO:0007669"/>
    <property type="project" value="TreeGrafter"/>
</dbReference>
<evidence type="ECO:0000313" key="12">
    <source>
        <dbReference type="EMBL" id="GMN23531.1"/>
    </source>
</evidence>
<feature type="transmembrane region" description="Helical" evidence="10">
    <location>
        <begin position="311"/>
        <end position="334"/>
    </location>
</feature>
<dbReference type="PANTHER" id="PTHR32468:SF109">
    <property type="entry name" value="CATION_H(+) ANTIPORTER 24-RELATED"/>
    <property type="match status" value="1"/>
</dbReference>
<evidence type="ECO:0000256" key="4">
    <source>
        <dbReference type="ARBA" id="ARBA00022692"/>
    </source>
</evidence>
<evidence type="ECO:0000256" key="2">
    <source>
        <dbReference type="ARBA" id="ARBA00022448"/>
    </source>
</evidence>
<feature type="transmembrane region" description="Helical" evidence="10">
    <location>
        <begin position="424"/>
        <end position="442"/>
    </location>
</feature>
<evidence type="ECO:0000256" key="1">
    <source>
        <dbReference type="ARBA" id="ARBA00004141"/>
    </source>
</evidence>
<dbReference type="PANTHER" id="PTHR32468">
    <property type="entry name" value="CATION/H + ANTIPORTER"/>
    <property type="match status" value="1"/>
</dbReference>
<feature type="transmembrane region" description="Helical" evidence="10">
    <location>
        <begin position="454"/>
        <end position="477"/>
    </location>
</feature>
<dbReference type="AlphaFoldDB" id="A0AA88CNK4"/>
<dbReference type="Proteomes" id="UP001187192">
    <property type="component" value="Unassembled WGS sequence"/>
</dbReference>
<name>A0AA88CNK4_FICCA</name>
<keyword evidence="5" id="KW-0630">Potassium</keyword>
<sequence length="827" mass="90429">MVRELLPLDNGQQDVGYNWSASNAGGLPGGVSAFVKAGQTNGTTEGFNSYVAGAFVCEKAQHNHPFGVFYGENPLSYSFPLVLLEISFVILATRLVRFILKPLRQPKIVSEIIGGIIVGPSVLGRSKKFKEFLFPENADFMVKNIGLLGFMYFLFVSGVKMDMNLLTNSGKKHVWIALASVVFPMSIVLALGFYLRKSMDADLANISSIGEVASTVSITAFPVLYPVLKELNLLSSEVGRMSLSTSIIADTIGMSALIAFETSKQGEAQLKNGGWYLVSSVLILILLLLVRKLVIWLVFRSGRDGKPIDQAFVVALLLGALFMGFLTDMFGLAIANGPMWLGLVIPDGPPLGSTLVERTETIASDILMPFSFAFIGMYVDVSSVGFVWPALKPLVAMTVVGYVTKILATVLSCLYLKIPLRDSLALGLTLSLRGQVELLLFIHWMDKGILDPSYFTVLVLLTTLITGIATPLISVVYDPTKPYMVNRRRTIQHTAPGSDLRILLTIQDEDSVAGLITLLQVSNPTPATPFSVTAICLMELVGRAAPVFIDHDRQREVPPQYASCLVIHNALRQFQDSHAECLKLHSYTIVTPKRTMYQDICERALINKSTLIILPFNRDSLDTGVGERQRLGVLSVNSLVLSHAPCSVGIFVDKGHALRPNPLTSSAAHSNPGHHFAVLFLGGADAREALAYADRMLSNPDVCLTVIRFLAFNGEGDDEMEKKLDDGVVTWFWVKNEANERVLYREVIVRNGAETVAAIQAINEDTFDLWIVGRKQGINPLLLDGLLDWTENHQELGVIGDYVGAVDFGGTASVEKRSCILVFIVVK</sequence>
<comment type="similarity">
    <text evidence="9">Belongs to the monovalent cation:proton antiporter 2 (CPA2) transporter (TC 2.A.37) family. CHX (TC 2.A.37.4) subfamily.</text>
</comment>
<keyword evidence="7" id="KW-0406">Ion transport</keyword>
<dbReference type="GO" id="GO:0012505">
    <property type="term" value="C:endomembrane system"/>
    <property type="evidence" value="ECO:0007669"/>
    <property type="project" value="TreeGrafter"/>
</dbReference>
<accession>A0AA88CNK4</accession>
<keyword evidence="3" id="KW-0633">Potassium transport</keyword>
<keyword evidence="2" id="KW-0813">Transport</keyword>
<dbReference type="GO" id="GO:1902600">
    <property type="term" value="P:proton transmembrane transport"/>
    <property type="evidence" value="ECO:0007669"/>
    <property type="project" value="InterPro"/>
</dbReference>
<feature type="transmembrane region" description="Helical" evidence="10">
    <location>
        <begin position="145"/>
        <end position="162"/>
    </location>
</feature>
<feature type="transmembrane region" description="Helical" evidence="10">
    <location>
        <begin position="206"/>
        <end position="228"/>
    </location>
</feature>
<evidence type="ECO:0000256" key="3">
    <source>
        <dbReference type="ARBA" id="ARBA00022538"/>
    </source>
</evidence>
<keyword evidence="6 10" id="KW-1133">Transmembrane helix</keyword>
<dbReference type="GO" id="GO:0016020">
    <property type="term" value="C:membrane"/>
    <property type="evidence" value="ECO:0007669"/>
    <property type="project" value="UniProtKB-SubCell"/>
</dbReference>
<evidence type="ECO:0000256" key="9">
    <source>
        <dbReference type="ARBA" id="ARBA00038341"/>
    </source>
</evidence>
<feature type="transmembrane region" description="Helical" evidence="10">
    <location>
        <begin position="275"/>
        <end position="299"/>
    </location>
</feature>
<dbReference type="Pfam" id="PF00999">
    <property type="entry name" value="Na_H_Exchanger"/>
    <property type="match status" value="1"/>
</dbReference>
<feature type="transmembrane region" description="Helical" evidence="10">
    <location>
        <begin position="77"/>
        <end position="96"/>
    </location>
</feature>
<dbReference type="GO" id="GO:0015297">
    <property type="term" value="F:antiporter activity"/>
    <property type="evidence" value="ECO:0007669"/>
    <property type="project" value="InterPro"/>
</dbReference>
<comment type="subcellular location">
    <subcellularLocation>
        <location evidence="1">Membrane</location>
        <topology evidence="1">Multi-pass membrane protein</topology>
    </subcellularLocation>
</comment>
<evidence type="ECO:0000256" key="8">
    <source>
        <dbReference type="ARBA" id="ARBA00023136"/>
    </source>
</evidence>
<feature type="transmembrane region" description="Helical" evidence="10">
    <location>
        <begin position="394"/>
        <end position="418"/>
    </location>
</feature>
<feature type="domain" description="Cation/H+ exchanger transmembrane" evidence="11">
    <location>
        <begin position="92"/>
        <end position="470"/>
    </location>
</feature>
<evidence type="ECO:0000256" key="7">
    <source>
        <dbReference type="ARBA" id="ARBA00023065"/>
    </source>
</evidence>
<keyword evidence="8 10" id="KW-0472">Membrane</keyword>
<feature type="transmembrane region" description="Helical" evidence="10">
    <location>
        <begin position="174"/>
        <end position="194"/>
    </location>
</feature>